<dbReference type="AlphaFoldDB" id="A0A8S0WD64"/>
<dbReference type="PANTHER" id="PTHR42886:SF53">
    <property type="entry name" value="ALPHA_BETA-HYDROLASES SUPERFAMILY PROTEIN"/>
    <property type="match status" value="1"/>
</dbReference>
<dbReference type="InterPro" id="IPR029058">
    <property type="entry name" value="AB_hydrolase_fold"/>
</dbReference>
<sequence>MDPGARAATTTSTKLFIPHPVDPSITIVGVLEQLAPGEHTRGRKIALILHGTMGHKDYLFQRRLALKLPLDSFRFDFRGNHETGGVWKQGALEEDLEDLQAVVDYLKATYGYVIELVVGHSRGALVAFRWLATTEDGRKVAAFVNASGRYRMAKIYESPAVKIWKEHFVKEGHYIWNVTVARKQISAKITPEDVQDFARWDTTFVWDRFPPGMDVLTLHGLADKTVPPYDALIYAEALGARSPGTHTLHLMEDADHNFTGRQDDVVDAVLHWWDVRRRGELKTGIWVPASIKGKL</sequence>
<evidence type="ECO:0000313" key="3">
    <source>
        <dbReference type="Proteomes" id="UP000467700"/>
    </source>
</evidence>
<gene>
    <name evidence="2" type="ORF">AAE3_LOCUS7697</name>
</gene>
<organism evidence="2 3">
    <name type="scientific">Cyclocybe aegerita</name>
    <name type="common">Black poplar mushroom</name>
    <name type="synonym">Agrocybe aegerita</name>
    <dbReference type="NCBI Taxonomy" id="1973307"/>
    <lineage>
        <taxon>Eukaryota</taxon>
        <taxon>Fungi</taxon>
        <taxon>Dikarya</taxon>
        <taxon>Basidiomycota</taxon>
        <taxon>Agaricomycotina</taxon>
        <taxon>Agaricomycetes</taxon>
        <taxon>Agaricomycetidae</taxon>
        <taxon>Agaricales</taxon>
        <taxon>Agaricineae</taxon>
        <taxon>Bolbitiaceae</taxon>
        <taxon>Cyclocybe</taxon>
    </lineage>
</organism>
<dbReference type="Proteomes" id="UP000467700">
    <property type="component" value="Unassembled WGS sequence"/>
</dbReference>
<proteinExistence type="predicted"/>
<dbReference type="EMBL" id="CACVBS010000049">
    <property type="protein sequence ID" value="CAA7265520.1"/>
    <property type="molecule type" value="Genomic_DNA"/>
</dbReference>
<name>A0A8S0WD64_CYCAE</name>
<feature type="domain" description="AB hydrolase-1" evidence="1">
    <location>
        <begin position="47"/>
        <end position="268"/>
    </location>
</feature>
<evidence type="ECO:0000313" key="2">
    <source>
        <dbReference type="EMBL" id="CAA7265520.1"/>
    </source>
</evidence>
<dbReference type="InterPro" id="IPR000073">
    <property type="entry name" value="AB_hydrolase_1"/>
</dbReference>
<keyword evidence="3" id="KW-1185">Reference proteome</keyword>
<dbReference type="OrthoDB" id="9988524at2759"/>
<evidence type="ECO:0000259" key="1">
    <source>
        <dbReference type="Pfam" id="PF12697"/>
    </source>
</evidence>
<dbReference type="Gene3D" id="3.40.50.1820">
    <property type="entry name" value="alpha/beta hydrolase"/>
    <property type="match status" value="1"/>
</dbReference>
<dbReference type="Pfam" id="PF12697">
    <property type="entry name" value="Abhydrolase_6"/>
    <property type="match status" value="1"/>
</dbReference>
<dbReference type="SUPFAM" id="SSF53474">
    <property type="entry name" value="alpha/beta-Hydrolases"/>
    <property type="match status" value="1"/>
</dbReference>
<protein>
    <recommendedName>
        <fullName evidence="1">AB hydrolase-1 domain-containing protein</fullName>
    </recommendedName>
</protein>
<accession>A0A8S0WD64</accession>
<dbReference type="PANTHER" id="PTHR42886">
    <property type="entry name" value="RE40534P-RELATED"/>
    <property type="match status" value="1"/>
</dbReference>
<reference evidence="2 3" key="1">
    <citation type="submission" date="2020-01" db="EMBL/GenBank/DDBJ databases">
        <authorList>
            <person name="Gupta K D."/>
        </authorList>
    </citation>
    <scope>NUCLEOTIDE SEQUENCE [LARGE SCALE GENOMIC DNA]</scope>
</reference>
<comment type="caution">
    <text evidence="2">The sequence shown here is derived from an EMBL/GenBank/DDBJ whole genome shotgun (WGS) entry which is preliminary data.</text>
</comment>